<evidence type="ECO:0008006" key="3">
    <source>
        <dbReference type="Google" id="ProtNLM"/>
    </source>
</evidence>
<dbReference type="EMBL" id="QWKP01000205">
    <property type="protein sequence ID" value="RHA39385.1"/>
    <property type="molecule type" value="Genomic_DNA"/>
</dbReference>
<evidence type="ECO:0000313" key="1">
    <source>
        <dbReference type="EMBL" id="RHA39385.1"/>
    </source>
</evidence>
<keyword evidence="2" id="KW-1185">Reference proteome</keyword>
<dbReference type="RefSeq" id="WP_118767656.1">
    <property type="nucleotide sequence ID" value="NZ_QWKP01000205.1"/>
</dbReference>
<protein>
    <recommendedName>
        <fullName evidence="3">SAF domain-containing protein</fullName>
    </recommendedName>
</protein>
<dbReference type="Proteomes" id="UP000283374">
    <property type="component" value="Unassembled WGS sequence"/>
</dbReference>
<sequence>MDSAVLDLPAPVAVRLRRPGWRDPRLLVGVTMVAASVALGSWVVRSAQTTVSVYVAREALVPGQRIAADDVVVADVQLADGELEHYLRADEPLPDDAVAVRVVGQDELVPANALGSAADLDVRSVAIPLERAPSRDVTVGALVDVWFSPAPSGTDVEAEDPRQLASSLPVAEVSRPERSLGGSGGSAVHVLVPQGQLPDVLAALASDGVLDVVPVPGTGG</sequence>
<name>A0A413RK78_9CELL</name>
<proteinExistence type="predicted"/>
<accession>A0A413RK78</accession>
<dbReference type="AlphaFoldDB" id="A0A413RK78"/>
<gene>
    <name evidence="1" type="ORF">D1825_12015</name>
</gene>
<reference evidence="1 2" key="1">
    <citation type="submission" date="2018-08" db="EMBL/GenBank/DDBJ databases">
        <title>Cellulomonas rhizosphaerae sp. nov., a novel actinomycete isolated from soil.</title>
        <authorList>
            <person name="Tian Y."/>
        </authorList>
    </citation>
    <scope>NUCLEOTIDE SEQUENCE [LARGE SCALE GENOMIC DNA]</scope>
    <source>
        <strain evidence="1 2">NEAU-TCZ24</strain>
    </source>
</reference>
<comment type="caution">
    <text evidence="1">The sequence shown here is derived from an EMBL/GenBank/DDBJ whole genome shotgun (WGS) entry which is preliminary data.</text>
</comment>
<organism evidence="1 2">
    <name type="scientific">Cellulomonas rhizosphaerae</name>
    <dbReference type="NCBI Taxonomy" id="2293719"/>
    <lineage>
        <taxon>Bacteria</taxon>
        <taxon>Bacillati</taxon>
        <taxon>Actinomycetota</taxon>
        <taxon>Actinomycetes</taxon>
        <taxon>Micrococcales</taxon>
        <taxon>Cellulomonadaceae</taxon>
        <taxon>Cellulomonas</taxon>
    </lineage>
</organism>
<evidence type="ECO:0000313" key="2">
    <source>
        <dbReference type="Proteomes" id="UP000283374"/>
    </source>
</evidence>
<dbReference type="OrthoDB" id="5192391at2"/>